<feature type="region of interest" description="Disordered" evidence="1">
    <location>
        <begin position="192"/>
        <end position="223"/>
    </location>
</feature>
<dbReference type="Proteomes" id="UP000674143">
    <property type="component" value="Unassembled WGS sequence"/>
</dbReference>
<gene>
    <name evidence="2" type="ORF">LSCM4_01454</name>
</gene>
<evidence type="ECO:0000256" key="1">
    <source>
        <dbReference type="SAM" id="MobiDB-lite"/>
    </source>
</evidence>
<comment type="caution">
    <text evidence="2">The sequence shown here is derived from an EMBL/GenBank/DDBJ whole genome shotgun (WGS) entry which is preliminary data.</text>
</comment>
<sequence length="223" mass="24203">MSARTKAQLEAEVALTRTLFNDFGIDRDAARQRGADPADAEGLQGTPNRGGHRRRDASHPGWQRLPGSVRKYGISKADLGPGNHHWLLDLVRPAYAQETVRRCATKGVTPDAGQQDPISRMLLFPTGTMEVPCLRQLSPCLHLLAPLPPTVAQTVAPSAESAPNIKWKERQETRQSWGMLKRVALPPNLPKILQCKGQPQLPAPPGTTPSPGPDPFASAEKPS</sequence>
<keyword evidence="3" id="KW-1185">Reference proteome</keyword>
<feature type="region of interest" description="Disordered" evidence="1">
    <location>
        <begin position="31"/>
        <end position="67"/>
    </location>
</feature>
<dbReference type="GeneID" id="92357441"/>
<organism evidence="2 3">
    <name type="scientific">Leishmania orientalis</name>
    <dbReference type="NCBI Taxonomy" id="2249476"/>
    <lineage>
        <taxon>Eukaryota</taxon>
        <taxon>Discoba</taxon>
        <taxon>Euglenozoa</taxon>
        <taxon>Kinetoplastea</taxon>
        <taxon>Metakinetoplastina</taxon>
        <taxon>Trypanosomatida</taxon>
        <taxon>Trypanosomatidae</taxon>
        <taxon>Leishmaniinae</taxon>
        <taxon>Leishmania</taxon>
    </lineage>
</organism>
<reference evidence="3" key="2">
    <citation type="journal article" date="2021" name="Sci. Data">
        <title>Chromosome-scale genome sequencing, assembly and annotation of six genomes from subfamily Leishmaniinae.</title>
        <authorList>
            <person name="Almutairi H."/>
            <person name="Urbaniak M.D."/>
            <person name="Bates M.D."/>
            <person name="Jariyapan N."/>
            <person name="Kwakye-Nuako G."/>
            <person name="Thomaz Soccol V."/>
            <person name="Al-Salem W.S."/>
            <person name="Dillon R.J."/>
            <person name="Bates P.A."/>
            <person name="Gatherer D."/>
        </authorList>
    </citation>
    <scope>NUCLEOTIDE SEQUENCE [LARGE SCALE GENOMIC DNA]</scope>
</reference>
<protein>
    <submittedName>
        <fullName evidence="2">Uncharacterized protein</fullName>
    </submittedName>
</protein>
<feature type="compositionally biased region" description="Pro residues" evidence="1">
    <location>
        <begin position="201"/>
        <end position="214"/>
    </location>
</feature>
<dbReference type="RefSeq" id="XP_067059198.1">
    <property type="nucleotide sequence ID" value="XM_067203507.1"/>
</dbReference>
<dbReference type="EMBL" id="JAFHLR010000035">
    <property type="protein sequence ID" value="KAG5466308.1"/>
    <property type="molecule type" value="Genomic_DNA"/>
</dbReference>
<evidence type="ECO:0000313" key="3">
    <source>
        <dbReference type="Proteomes" id="UP000674143"/>
    </source>
</evidence>
<dbReference type="KEGG" id="loi:92357441"/>
<reference evidence="3" key="1">
    <citation type="journal article" date="2021" name="Microbiol. Resour. Announc.">
        <title>LGAAP: Leishmaniinae Genome Assembly and Annotation Pipeline.</title>
        <authorList>
            <person name="Almutairi H."/>
            <person name="Urbaniak M.D."/>
            <person name="Bates M.D."/>
            <person name="Jariyapan N."/>
            <person name="Kwakye-Nuako G."/>
            <person name="Thomaz-Soccol V."/>
            <person name="Al-Salem W.S."/>
            <person name="Dillon R.J."/>
            <person name="Bates P.A."/>
            <person name="Gatherer D."/>
        </authorList>
    </citation>
    <scope>NUCLEOTIDE SEQUENCE [LARGE SCALE GENOMIC DNA]</scope>
</reference>
<dbReference type="AlphaFoldDB" id="A0A836GM15"/>
<name>A0A836GM15_9TRYP</name>
<proteinExistence type="predicted"/>
<accession>A0A836GM15</accession>
<evidence type="ECO:0000313" key="2">
    <source>
        <dbReference type="EMBL" id="KAG5466308.1"/>
    </source>
</evidence>